<dbReference type="PROSITE" id="PS51186">
    <property type="entry name" value="GNAT"/>
    <property type="match status" value="1"/>
</dbReference>
<dbReference type="RefSeq" id="WP_057744271.1">
    <property type="nucleotide sequence ID" value="NZ_AZEF01000027.1"/>
</dbReference>
<evidence type="ECO:0000313" key="3">
    <source>
        <dbReference type="Proteomes" id="UP000051621"/>
    </source>
</evidence>
<dbReference type="GO" id="GO:0016747">
    <property type="term" value="F:acyltransferase activity, transferring groups other than amino-acyl groups"/>
    <property type="evidence" value="ECO:0007669"/>
    <property type="project" value="InterPro"/>
</dbReference>
<accession>A0A0R1M0M6</accession>
<dbReference type="Gene3D" id="3.40.630.30">
    <property type="match status" value="1"/>
</dbReference>
<dbReference type="AlphaFoldDB" id="A0A0R1M0M6"/>
<evidence type="ECO:0000259" key="1">
    <source>
        <dbReference type="PROSITE" id="PS51186"/>
    </source>
</evidence>
<dbReference type="Pfam" id="PF00583">
    <property type="entry name" value="Acetyltransf_1"/>
    <property type="match status" value="1"/>
</dbReference>
<reference evidence="2 3" key="1">
    <citation type="journal article" date="2015" name="Genome Announc.">
        <title>Expanding the biotechnology potential of lactobacilli through comparative genomics of 213 strains and associated genera.</title>
        <authorList>
            <person name="Sun Z."/>
            <person name="Harris H.M."/>
            <person name="McCann A."/>
            <person name="Guo C."/>
            <person name="Argimon S."/>
            <person name="Zhang W."/>
            <person name="Yang X."/>
            <person name="Jeffery I.B."/>
            <person name="Cooney J.C."/>
            <person name="Kagawa T.F."/>
            <person name="Liu W."/>
            <person name="Song Y."/>
            <person name="Salvetti E."/>
            <person name="Wrobel A."/>
            <person name="Rasinkangas P."/>
            <person name="Parkhill J."/>
            <person name="Rea M.C."/>
            <person name="O'Sullivan O."/>
            <person name="Ritari J."/>
            <person name="Douillard F.P."/>
            <person name="Paul Ross R."/>
            <person name="Yang R."/>
            <person name="Briner A.E."/>
            <person name="Felis G.E."/>
            <person name="de Vos W.M."/>
            <person name="Barrangou R."/>
            <person name="Klaenhammer T.R."/>
            <person name="Caufield P.W."/>
            <person name="Cui Y."/>
            <person name="Zhang H."/>
            <person name="O'Toole P.W."/>
        </authorList>
    </citation>
    <scope>NUCLEOTIDE SEQUENCE [LARGE SCALE GENOMIC DNA]</scope>
    <source>
        <strain evidence="2 3">DSM 19910</strain>
    </source>
</reference>
<dbReference type="Proteomes" id="UP000051621">
    <property type="component" value="Unassembled WGS sequence"/>
</dbReference>
<dbReference type="PATRIC" id="fig|1423731.3.peg.1338"/>
<feature type="domain" description="N-acetyltransferase" evidence="1">
    <location>
        <begin position="18"/>
        <end position="162"/>
    </location>
</feature>
<dbReference type="CDD" id="cd04301">
    <property type="entry name" value="NAT_SF"/>
    <property type="match status" value="1"/>
</dbReference>
<dbReference type="EMBL" id="AZEF01000027">
    <property type="protein sequence ID" value="KRL01161.1"/>
    <property type="molecule type" value="Genomic_DNA"/>
</dbReference>
<keyword evidence="3" id="KW-1185">Reference proteome</keyword>
<comment type="caution">
    <text evidence="2">The sequence shown here is derived from an EMBL/GenBank/DDBJ whole genome shotgun (WGS) entry which is preliminary data.</text>
</comment>
<dbReference type="SUPFAM" id="SSF55729">
    <property type="entry name" value="Acyl-CoA N-acyltransferases (Nat)"/>
    <property type="match status" value="1"/>
</dbReference>
<name>A0A0R1M0M6_9LACO</name>
<gene>
    <name evidence="2" type="ORF">FC81_GL001301</name>
</gene>
<evidence type="ECO:0000313" key="2">
    <source>
        <dbReference type="EMBL" id="KRL01161.1"/>
    </source>
</evidence>
<dbReference type="InterPro" id="IPR016181">
    <property type="entry name" value="Acyl_CoA_acyltransferase"/>
</dbReference>
<protein>
    <recommendedName>
        <fullName evidence="1">N-acetyltransferase domain-containing protein</fullName>
    </recommendedName>
</protein>
<sequence length="162" mass="18359">MIKITKVVLDDLLLLQKLSIRSYKEAFYSLINHNDVDSYVDQVYELASLKAELTDPANDFYFLKAGDKLCGYLKLTLENDSLELSRIYMLNGFKGLGVGSFAVEKTEEIAQRNNLHKLVLGVLAINTPAISFYLHKGFVKYSETSVKIGHDSFKLLLMDKEI</sequence>
<organism evidence="2 3">
    <name type="scientific">Liquorilactobacillus capillatus DSM 19910</name>
    <dbReference type="NCBI Taxonomy" id="1423731"/>
    <lineage>
        <taxon>Bacteria</taxon>
        <taxon>Bacillati</taxon>
        <taxon>Bacillota</taxon>
        <taxon>Bacilli</taxon>
        <taxon>Lactobacillales</taxon>
        <taxon>Lactobacillaceae</taxon>
        <taxon>Liquorilactobacillus</taxon>
    </lineage>
</organism>
<dbReference type="InterPro" id="IPR000182">
    <property type="entry name" value="GNAT_dom"/>
</dbReference>
<proteinExistence type="predicted"/>